<dbReference type="InterPro" id="IPR036388">
    <property type="entry name" value="WH-like_DNA-bd_sf"/>
</dbReference>
<dbReference type="GO" id="GO:0008168">
    <property type="term" value="F:methyltransferase activity"/>
    <property type="evidence" value="ECO:0007669"/>
    <property type="project" value="UniProtKB-KW"/>
</dbReference>
<reference evidence="3 4" key="1">
    <citation type="submission" date="2016-11" db="EMBL/GenBank/DDBJ databases">
        <authorList>
            <person name="Jaros S."/>
            <person name="Januszkiewicz K."/>
            <person name="Wedrychowicz H."/>
        </authorList>
    </citation>
    <scope>NUCLEOTIDE SEQUENCE [LARGE SCALE GENOMIC DNA]</scope>
    <source>
        <strain evidence="3 4">DSM 9705</strain>
    </source>
</reference>
<dbReference type="InterPro" id="IPR014048">
    <property type="entry name" value="MethylDNA_cys_MeTrfase_DNA-bd"/>
</dbReference>
<accession>A0A1M5XRC9</accession>
<dbReference type="PANTHER" id="PTHR42942">
    <property type="entry name" value="6-O-METHYLGUANINE DNA METHYLTRANSFERASE"/>
    <property type="match status" value="1"/>
</dbReference>
<dbReference type="InterPro" id="IPR052520">
    <property type="entry name" value="ATL_DNA_repair"/>
</dbReference>
<feature type="domain" description="Methylated-DNA-[protein]-cysteine S-methyltransferase DNA binding" evidence="2">
    <location>
        <begin position="4"/>
        <end position="84"/>
    </location>
</feature>
<keyword evidence="4" id="KW-1185">Reference proteome</keyword>
<keyword evidence="3" id="KW-0808">Transferase</keyword>
<dbReference type="STRING" id="1121409.SAMN02745124_03294"/>
<dbReference type="InterPro" id="IPR036217">
    <property type="entry name" value="MethylDNA_cys_MeTrfase_DNAb"/>
</dbReference>
<dbReference type="GO" id="GO:0032259">
    <property type="term" value="P:methylation"/>
    <property type="evidence" value="ECO:0007669"/>
    <property type="project" value="UniProtKB-KW"/>
</dbReference>
<dbReference type="RefSeq" id="WP_073377693.1">
    <property type="nucleotide sequence ID" value="NZ_FQXS01000022.1"/>
</dbReference>
<proteinExistence type="predicted"/>
<dbReference type="Proteomes" id="UP000184139">
    <property type="component" value="Unassembled WGS sequence"/>
</dbReference>
<dbReference type="Gene3D" id="1.10.10.10">
    <property type="entry name" value="Winged helix-like DNA-binding domain superfamily/Winged helix DNA-binding domain"/>
    <property type="match status" value="1"/>
</dbReference>
<dbReference type="CDD" id="cd06445">
    <property type="entry name" value="ATase"/>
    <property type="match status" value="1"/>
</dbReference>
<dbReference type="GO" id="GO:0006281">
    <property type="term" value="P:DNA repair"/>
    <property type="evidence" value="ECO:0007669"/>
    <property type="project" value="InterPro"/>
</dbReference>
<evidence type="ECO:0000313" key="4">
    <source>
        <dbReference type="Proteomes" id="UP000184139"/>
    </source>
</evidence>
<dbReference type="AlphaFoldDB" id="A0A1M5XRC9"/>
<organism evidence="3 4">
    <name type="scientific">Desulfofustis glycolicus DSM 9705</name>
    <dbReference type="NCBI Taxonomy" id="1121409"/>
    <lineage>
        <taxon>Bacteria</taxon>
        <taxon>Pseudomonadati</taxon>
        <taxon>Thermodesulfobacteriota</taxon>
        <taxon>Desulfobulbia</taxon>
        <taxon>Desulfobulbales</taxon>
        <taxon>Desulfocapsaceae</taxon>
        <taxon>Desulfofustis</taxon>
    </lineage>
</organism>
<dbReference type="Pfam" id="PF01035">
    <property type="entry name" value="DNA_binding_1"/>
    <property type="match status" value="1"/>
</dbReference>
<gene>
    <name evidence="3" type="ORF">SAMN02745124_03294</name>
</gene>
<evidence type="ECO:0000313" key="3">
    <source>
        <dbReference type="EMBL" id="SHI02395.1"/>
    </source>
</evidence>
<name>A0A1M5XRC9_9BACT</name>
<sequence length="110" mass="11862">MTSFTSQAITLIRAIPAGTVTTYGAISTAAGNHRGARQIARLLAGSSEALRLPWHRVVNKDGIIPPRLSMGHIEQRRLLTAEGVEVSADGRIDLSRFFWLPGDPSRPSAT</sequence>
<keyword evidence="1" id="KW-0227">DNA damage</keyword>
<protein>
    <submittedName>
        <fullName evidence="3">Methylated-DNA-protein-cysteine methyltransferase related protein</fullName>
    </submittedName>
</protein>
<dbReference type="SUPFAM" id="SSF46767">
    <property type="entry name" value="Methylated DNA-protein cysteine methyltransferase, C-terminal domain"/>
    <property type="match status" value="1"/>
</dbReference>
<dbReference type="OrthoDB" id="9132167at2"/>
<dbReference type="PANTHER" id="PTHR42942:SF1">
    <property type="entry name" value="ALKYLTRANSFERASE-LIKE PROTEIN 1"/>
    <property type="match status" value="1"/>
</dbReference>
<dbReference type="EMBL" id="FQXS01000022">
    <property type="protein sequence ID" value="SHI02395.1"/>
    <property type="molecule type" value="Genomic_DNA"/>
</dbReference>
<evidence type="ECO:0000256" key="1">
    <source>
        <dbReference type="ARBA" id="ARBA00022763"/>
    </source>
</evidence>
<keyword evidence="3" id="KW-0489">Methyltransferase</keyword>
<evidence type="ECO:0000259" key="2">
    <source>
        <dbReference type="Pfam" id="PF01035"/>
    </source>
</evidence>